<keyword evidence="9" id="KW-1133">Transmembrane helix</keyword>
<evidence type="ECO:0000256" key="11">
    <source>
        <dbReference type="ARBA" id="ARBA00023180"/>
    </source>
</evidence>
<evidence type="ECO:0000259" key="13">
    <source>
        <dbReference type="PROSITE" id="PS50011"/>
    </source>
</evidence>
<keyword evidence="6" id="KW-0812">Transmembrane</keyword>
<evidence type="ECO:0000256" key="9">
    <source>
        <dbReference type="ARBA" id="ARBA00022989"/>
    </source>
</evidence>
<dbReference type="OrthoDB" id="4062651at2759"/>
<dbReference type="AlphaFoldDB" id="A0A1Q3DCB7"/>
<dbReference type="CDD" id="cd14066">
    <property type="entry name" value="STKc_IRAK"/>
    <property type="match status" value="1"/>
</dbReference>
<dbReference type="InterPro" id="IPR011009">
    <property type="entry name" value="Kinase-like_dom_sf"/>
</dbReference>
<dbReference type="InterPro" id="IPR000719">
    <property type="entry name" value="Prot_kinase_dom"/>
</dbReference>
<dbReference type="GO" id="GO:0005524">
    <property type="term" value="F:ATP binding"/>
    <property type="evidence" value="ECO:0007669"/>
    <property type="project" value="InterPro"/>
</dbReference>
<evidence type="ECO:0000313" key="15">
    <source>
        <dbReference type="Proteomes" id="UP000187406"/>
    </source>
</evidence>
<dbReference type="EMBL" id="BDDD01005989">
    <property type="protein sequence ID" value="GAV90124.1"/>
    <property type="molecule type" value="Genomic_DNA"/>
</dbReference>
<organism evidence="14 15">
    <name type="scientific">Cephalotus follicularis</name>
    <name type="common">Albany pitcher plant</name>
    <dbReference type="NCBI Taxonomy" id="3775"/>
    <lineage>
        <taxon>Eukaryota</taxon>
        <taxon>Viridiplantae</taxon>
        <taxon>Streptophyta</taxon>
        <taxon>Embryophyta</taxon>
        <taxon>Tracheophyta</taxon>
        <taxon>Spermatophyta</taxon>
        <taxon>Magnoliopsida</taxon>
        <taxon>eudicotyledons</taxon>
        <taxon>Gunneridae</taxon>
        <taxon>Pentapetalae</taxon>
        <taxon>rosids</taxon>
        <taxon>fabids</taxon>
        <taxon>Oxalidales</taxon>
        <taxon>Cephalotaceae</taxon>
        <taxon>Cephalotus</taxon>
    </lineage>
</organism>
<dbReference type="PROSITE" id="PS00108">
    <property type="entry name" value="PROTEIN_KINASE_ST"/>
    <property type="match status" value="1"/>
</dbReference>
<keyword evidence="8" id="KW-0677">Repeat</keyword>
<proteinExistence type="inferred from homology"/>
<dbReference type="PROSITE" id="PS50011">
    <property type="entry name" value="PROTEIN_KINASE_DOM"/>
    <property type="match status" value="1"/>
</dbReference>
<dbReference type="Pfam" id="PF08263">
    <property type="entry name" value="LRRNT_2"/>
    <property type="match status" value="1"/>
</dbReference>
<feature type="signal peptide" evidence="12">
    <location>
        <begin position="1"/>
        <end position="21"/>
    </location>
</feature>
<dbReference type="PANTHER" id="PTHR48007">
    <property type="entry name" value="LEUCINE-RICH REPEAT RECEPTOR-LIKE PROTEIN KINASE PXC1"/>
    <property type="match status" value="1"/>
</dbReference>
<sequence>MILHLLVLVFLISLHTDVVGSLNDEGLALLSFQQQIEDYPISYLSNWNSSNTNACSWNGVTCRQGKIVALNIARKNLSGILSPSLGNLSSLGRVNLRDNKFRGSVPVELFNAKQLQSLVLSGNKLSGPVPPEIGGLMYLQTLDLSQNSINGSLPSSLAQCKRLKRLVLGQNSFTGSLPEGLGIGLIKLQQLNLSFNSLSGSIPNDIGNLSSLQGTLDLSHNFFNGSIPANLGNLPMRVNIDLSYNNLSGPIPQNGVLGYVGPTAFIGNRLLCGFPLKISCHPFTTDPNSQSLDDNPSGKRGEGSHSSLSTLIKTIAGIIVGICLIGGLFSYWYKKPSVCTEGEYFGSKFEDKLFIKKEMFCFRNNDLETLSENMEQYHFVPLDSQVDFDLEQLLKASAFLLGKSGTGIVYKVVLDSRSIVSVRRLGDGGSQRFKEFQAEVEAIGKIRHPNIVRLRAYCWTVEEKLLIYDYISNGDLATAIHGNTGTASFRPLSWHARLRIIKGIANGLAFLHEFSPKRYVHGDMKPSNILLGENMEPYICDFGLSRLANIAEDSMRIQLEGMTPEKAQQGSPSPYELTETNSYYQAPEVLKSAKPSQKWDVHSYGVILLEMISGKLPVIQTGSSKMELAQWIQLSIEIKKPLSDVLDPFLARDLDKKEDMVAVLQIALACVHKCPDKRPSMRDVSDSLDKLVS</sequence>
<feature type="chain" id="PRO_5012795086" evidence="12">
    <location>
        <begin position="22"/>
        <end position="693"/>
    </location>
</feature>
<dbReference type="InterPro" id="IPR008271">
    <property type="entry name" value="Ser/Thr_kinase_AS"/>
</dbReference>
<keyword evidence="7 12" id="KW-0732">Signal</keyword>
<dbReference type="Gene3D" id="1.10.510.10">
    <property type="entry name" value="Transferase(Phosphotransferase) domain 1"/>
    <property type="match status" value="1"/>
</dbReference>
<evidence type="ECO:0000313" key="14">
    <source>
        <dbReference type="EMBL" id="GAV90124.1"/>
    </source>
</evidence>
<protein>
    <submittedName>
        <fullName evidence="14">Pkinase domain-containing protein/LRR_1 domain-containing protein/LRRNT_2 domain-containing protein/LRR_8 domain-containing protein</fullName>
    </submittedName>
</protein>
<dbReference type="SMART" id="SM00220">
    <property type="entry name" value="S_TKc"/>
    <property type="match status" value="1"/>
</dbReference>
<dbReference type="Gene3D" id="3.30.200.20">
    <property type="entry name" value="Phosphorylase Kinase, domain 1"/>
    <property type="match status" value="1"/>
</dbReference>
<evidence type="ECO:0000256" key="3">
    <source>
        <dbReference type="ARBA" id="ARBA00009592"/>
    </source>
</evidence>
<dbReference type="Proteomes" id="UP000187406">
    <property type="component" value="Unassembled WGS sequence"/>
</dbReference>
<evidence type="ECO:0000256" key="4">
    <source>
        <dbReference type="ARBA" id="ARBA00022553"/>
    </source>
</evidence>
<keyword evidence="10" id="KW-0472">Membrane</keyword>
<dbReference type="InterPro" id="IPR046959">
    <property type="entry name" value="PRK1-6/SRF4-like"/>
</dbReference>
<feature type="domain" description="Protein kinase" evidence="13">
    <location>
        <begin position="395"/>
        <end position="692"/>
    </location>
</feature>
<dbReference type="InterPro" id="IPR013210">
    <property type="entry name" value="LRR_N_plant-typ"/>
</dbReference>
<comment type="subcellular location">
    <subcellularLocation>
        <location evidence="1">Membrane</location>
        <topology evidence="1">Single-pass type I membrane protein</topology>
    </subcellularLocation>
</comment>
<dbReference type="PANTHER" id="PTHR48007:SF83">
    <property type="entry name" value="PROTEIN KINASE DOMAIN-CONTAINING PROTEIN"/>
    <property type="match status" value="1"/>
</dbReference>
<dbReference type="SUPFAM" id="SSF52058">
    <property type="entry name" value="L domain-like"/>
    <property type="match status" value="1"/>
</dbReference>
<dbReference type="InterPro" id="IPR001611">
    <property type="entry name" value="Leu-rich_rpt"/>
</dbReference>
<keyword evidence="14" id="KW-0808">Transferase</keyword>
<dbReference type="GO" id="GO:0004672">
    <property type="term" value="F:protein kinase activity"/>
    <property type="evidence" value="ECO:0007669"/>
    <property type="project" value="InterPro"/>
</dbReference>
<gene>
    <name evidence="14" type="ORF">CFOL_v3_33533</name>
</gene>
<dbReference type="FunFam" id="3.80.10.10:FF:000275">
    <property type="entry name" value="Leucine-rich repeat receptor-like protein kinase"/>
    <property type="match status" value="1"/>
</dbReference>
<comment type="caution">
    <text evidence="14">The sequence shown here is derived from an EMBL/GenBank/DDBJ whole genome shotgun (WGS) entry which is preliminary data.</text>
</comment>
<keyword evidence="14" id="KW-0418">Kinase</keyword>
<accession>A0A1Q3DCB7</accession>
<dbReference type="FunFam" id="3.80.10.10:FF:000722">
    <property type="entry name" value="Leucine-rich repeat receptor-like protein kinase"/>
    <property type="match status" value="1"/>
</dbReference>
<dbReference type="SUPFAM" id="SSF56112">
    <property type="entry name" value="Protein kinase-like (PK-like)"/>
    <property type="match status" value="1"/>
</dbReference>
<evidence type="ECO:0000256" key="7">
    <source>
        <dbReference type="ARBA" id="ARBA00022729"/>
    </source>
</evidence>
<evidence type="ECO:0000256" key="10">
    <source>
        <dbReference type="ARBA" id="ARBA00023136"/>
    </source>
</evidence>
<keyword evidence="15" id="KW-1185">Reference proteome</keyword>
<keyword evidence="5" id="KW-0433">Leucine-rich repeat</keyword>
<dbReference type="InParanoid" id="A0A1Q3DCB7"/>
<name>A0A1Q3DCB7_CEPFO</name>
<keyword evidence="4" id="KW-0597">Phosphoprotein</keyword>
<reference evidence="15" key="1">
    <citation type="submission" date="2016-04" db="EMBL/GenBank/DDBJ databases">
        <title>Cephalotus genome sequencing.</title>
        <authorList>
            <person name="Fukushima K."/>
            <person name="Hasebe M."/>
            <person name="Fang X."/>
        </authorList>
    </citation>
    <scope>NUCLEOTIDE SEQUENCE [LARGE SCALE GENOMIC DNA]</scope>
    <source>
        <strain evidence="15">cv. St1</strain>
    </source>
</reference>
<comment type="similarity">
    <text evidence="3">Belongs to the RLP family.</text>
</comment>
<comment type="similarity">
    <text evidence="2">Belongs to the protein kinase superfamily. Ser/Thr protein kinase family.</text>
</comment>
<evidence type="ECO:0000256" key="12">
    <source>
        <dbReference type="SAM" id="SignalP"/>
    </source>
</evidence>
<keyword evidence="11" id="KW-0325">Glycoprotein</keyword>
<evidence type="ECO:0000256" key="8">
    <source>
        <dbReference type="ARBA" id="ARBA00022737"/>
    </source>
</evidence>
<evidence type="ECO:0000256" key="1">
    <source>
        <dbReference type="ARBA" id="ARBA00004479"/>
    </source>
</evidence>
<evidence type="ECO:0000256" key="2">
    <source>
        <dbReference type="ARBA" id="ARBA00008684"/>
    </source>
</evidence>
<dbReference type="Gene3D" id="3.80.10.10">
    <property type="entry name" value="Ribonuclease Inhibitor"/>
    <property type="match status" value="2"/>
</dbReference>
<dbReference type="Pfam" id="PF00560">
    <property type="entry name" value="LRR_1"/>
    <property type="match status" value="4"/>
</dbReference>
<dbReference type="Pfam" id="PF00069">
    <property type="entry name" value="Pkinase"/>
    <property type="match status" value="1"/>
</dbReference>
<dbReference type="GO" id="GO:0016020">
    <property type="term" value="C:membrane"/>
    <property type="evidence" value="ECO:0007669"/>
    <property type="project" value="UniProtKB-SubCell"/>
</dbReference>
<evidence type="ECO:0000256" key="5">
    <source>
        <dbReference type="ARBA" id="ARBA00022614"/>
    </source>
</evidence>
<dbReference type="InterPro" id="IPR032675">
    <property type="entry name" value="LRR_dom_sf"/>
</dbReference>
<evidence type="ECO:0000256" key="6">
    <source>
        <dbReference type="ARBA" id="ARBA00022692"/>
    </source>
</evidence>